<evidence type="ECO:0000256" key="1">
    <source>
        <dbReference type="ARBA" id="ARBA00022505"/>
    </source>
</evidence>
<keyword evidence="2" id="KW-0560">Oxidoreductase</keyword>
<keyword evidence="1" id="KW-0500">Molybdenum</keyword>
<dbReference type="Gene3D" id="3.90.1170.50">
    <property type="entry name" value="Aldehyde oxidase/xanthine dehydrogenase, a/b hammerhead"/>
    <property type="match status" value="1"/>
</dbReference>
<dbReference type="Gene3D" id="3.30.365.10">
    <property type="entry name" value="Aldehyde oxidase/xanthine dehydrogenase, molybdopterin binding domain"/>
    <property type="match status" value="4"/>
</dbReference>
<dbReference type="Proteomes" id="UP000621266">
    <property type="component" value="Unassembled WGS sequence"/>
</dbReference>
<comment type="caution">
    <text evidence="4">The sequence shown here is derived from an EMBL/GenBank/DDBJ whole genome shotgun (WGS) entry which is preliminary data.</text>
</comment>
<evidence type="ECO:0000313" key="4">
    <source>
        <dbReference type="EMBL" id="KAF4411109.1"/>
    </source>
</evidence>
<gene>
    <name evidence="4" type="ORF">GCU69_00335</name>
</gene>
<sequence>MSKVVGKPLRRVDARAKVTGAAQYAADARVPGAAHGFLVMSTVARGRISRIDVRAAEAAPGVLAVLTHRTMPRLRTPPGEVPYFKSFVPLQDDRIHHAGQPVALVVAGTLEQAQEAATLVEVRYDSERPRAALLDALDEAYVPPDSHDEPSEYTRGDVAAGREQAEVTVDVTYTTVTQHHNPMEPSVTLAVWDGADLTVHESAQGIGFTRSTLAEALDVPPRNVRVLSPYLGGGFGGKGPVWPHTLLTAAAAREVGRPVKLVLSRAHTYSSTGHRAETHQRLALGARRDGRLTFAEHTTTEQVSRTEQSLHAANKATRLLYGIPNLRTVQRAVRLDLPTGSFMRSPEATTSHVLECALDELSCELGVDPVELRLRNDTRVDLVTGEPFGSRYLAECFRRGAELFGWDRRDPEPRSMRDEDGLVGWGVAAAAHTGGGFPGGAARVTLSEDGTALVQSGTQDIGTGTYTVMTQVSADGLGVPTDAVRFELGDTRFPGAPLSAGSATVPCTVPGVFAACATARDTVVGMAVRDPESPLHGRDPGRITVRDGRLFVTGDPGRYDTYRAVVRRHGEPVVVNSPPQDSFSGYSTGAVFAEVCVHPRLGTVRVRRVTGVFDPGTVLNHRTARSQAIGGAIWNIGFTLTEHTLIDAHAGRVVNPNLSGYLVPVNADVPRVEVEFIDKPDPTSPALNARGFGETPSTGVTAALANAVYHATGRRIRELPLTPDKLL</sequence>
<proteinExistence type="predicted"/>
<dbReference type="InterPro" id="IPR046867">
    <property type="entry name" value="AldOxase/xan_DH_MoCoBD2"/>
</dbReference>
<dbReference type="PANTHER" id="PTHR11908">
    <property type="entry name" value="XANTHINE DEHYDROGENASE"/>
    <property type="match status" value="1"/>
</dbReference>
<dbReference type="PANTHER" id="PTHR11908:SF132">
    <property type="entry name" value="ALDEHYDE OXIDASE 1-RELATED"/>
    <property type="match status" value="1"/>
</dbReference>
<evidence type="ECO:0000313" key="5">
    <source>
        <dbReference type="Proteomes" id="UP000621266"/>
    </source>
</evidence>
<name>A0ABQ7FSP1_9ACTN</name>
<evidence type="ECO:0000256" key="2">
    <source>
        <dbReference type="ARBA" id="ARBA00023002"/>
    </source>
</evidence>
<evidence type="ECO:0000259" key="3">
    <source>
        <dbReference type="SMART" id="SM01008"/>
    </source>
</evidence>
<dbReference type="Pfam" id="PF02738">
    <property type="entry name" value="MoCoBD_1"/>
    <property type="match status" value="1"/>
</dbReference>
<dbReference type="SUPFAM" id="SSF56003">
    <property type="entry name" value="Molybdenum cofactor-binding domain"/>
    <property type="match status" value="1"/>
</dbReference>
<accession>A0ABQ7FSP1</accession>
<protein>
    <submittedName>
        <fullName evidence="4">Xanthine dehydrogenase family protein molybdopterin-binding subunit</fullName>
    </submittedName>
</protein>
<keyword evidence="5" id="KW-1185">Reference proteome</keyword>
<dbReference type="SMART" id="SM01008">
    <property type="entry name" value="Ald_Xan_dh_C"/>
    <property type="match status" value="1"/>
</dbReference>
<dbReference type="Pfam" id="PF20256">
    <property type="entry name" value="MoCoBD_2"/>
    <property type="match status" value="1"/>
</dbReference>
<dbReference type="InterPro" id="IPR008274">
    <property type="entry name" value="AldOxase/xan_DH_MoCoBD1"/>
</dbReference>
<dbReference type="EMBL" id="WHPN01000008">
    <property type="protein sequence ID" value="KAF4411109.1"/>
    <property type="molecule type" value="Genomic_DNA"/>
</dbReference>
<dbReference type="Pfam" id="PF01315">
    <property type="entry name" value="Ald_Xan_dh_C"/>
    <property type="match status" value="1"/>
</dbReference>
<dbReference type="InterPro" id="IPR037165">
    <property type="entry name" value="AldOxase/xan_DH_Mopterin-bd_sf"/>
</dbReference>
<dbReference type="InterPro" id="IPR016208">
    <property type="entry name" value="Ald_Oxase/xanthine_DH-like"/>
</dbReference>
<dbReference type="SUPFAM" id="SSF54665">
    <property type="entry name" value="CO dehydrogenase molybdoprotein N-domain-like"/>
    <property type="match status" value="1"/>
</dbReference>
<feature type="domain" description="Aldehyde oxidase/xanthine dehydrogenase a/b hammerhead" evidence="3">
    <location>
        <begin position="19"/>
        <end position="128"/>
    </location>
</feature>
<organism evidence="4 5">
    <name type="scientific">Streptomyces lycii</name>
    <dbReference type="NCBI Taxonomy" id="2654337"/>
    <lineage>
        <taxon>Bacteria</taxon>
        <taxon>Bacillati</taxon>
        <taxon>Actinomycetota</taxon>
        <taxon>Actinomycetes</taxon>
        <taxon>Kitasatosporales</taxon>
        <taxon>Streptomycetaceae</taxon>
        <taxon>Streptomyces</taxon>
    </lineage>
</organism>
<reference evidence="4 5" key="1">
    <citation type="submission" date="2019-10" db="EMBL/GenBank/DDBJ databases">
        <title>Streptomyces tenebrisbrunneis sp.nov., an endogenous actinomycete isolated from of Lycium ruthenicum.</title>
        <authorList>
            <person name="Ma L."/>
        </authorList>
    </citation>
    <scope>NUCLEOTIDE SEQUENCE [LARGE SCALE GENOMIC DNA]</scope>
    <source>
        <strain evidence="4 5">TRM 66187</strain>
    </source>
</reference>
<dbReference type="InterPro" id="IPR036856">
    <property type="entry name" value="Ald_Oxase/Xan_DH_a/b_sf"/>
</dbReference>
<dbReference type="InterPro" id="IPR000674">
    <property type="entry name" value="Ald_Oxase/Xan_DH_a/b"/>
</dbReference>